<dbReference type="Pfam" id="PF00400">
    <property type="entry name" value="WD40"/>
    <property type="match status" value="3"/>
</dbReference>
<reference evidence="7" key="1">
    <citation type="journal article" date="2011" name="Genome Res.">
        <title>Phylogeny-wide analysis of social amoeba genomes highlights ancient origins for complex intercellular communication.</title>
        <authorList>
            <person name="Heidel A.J."/>
            <person name="Lawal H.M."/>
            <person name="Felder M."/>
            <person name="Schilde C."/>
            <person name="Helps N.R."/>
            <person name="Tunggal B."/>
            <person name="Rivero F."/>
            <person name="John U."/>
            <person name="Schleicher M."/>
            <person name="Eichinger L."/>
            <person name="Platzer M."/>
            <person name="Noegel A.A."/>
            <person name="Schaap P."/>
            <person name="Gloeckner G."/>
        </authorList>
    </citation>
    <scope>NUCLEOTIDE SEQUENCE [LARGE SCALE GENOMIC DNA]</scope>
    <source>
        <strain evidence="7">SH3</strain>
    </source>
</reference>
<keyword evidence="1 4" id="KW-0853">WD repeat</keyword>
<feature type="compositionally biased region" description="Low complexity" evidence="5">
    <location>
        <begin position="567"/>
        <end position="579"/>
    </location>
</feature>
<keyword evidence="2" id="KW-0677">Repeat</keyword>
<dbReference type="SUPFAM" id="SSF50978">
    <property type="entry name" value="WD40 repeat-like"/>
    <property type="match status" value="1"/>
</dbReference>
<dbReference type="InterPro" id="IPR015943">
    <property type="entry name" value="WD40/YVTN_repeat-like_dom_sf"/>
</dbReference>
<evidence type="ECO:0000256" key="4">
    <source>
        <dbReference type="PROSITE-ProRule" id="PRU00221"/>
    </source>
</evidence>
<feature type="compositionally biased region" description="Acidic residues" evidence="5">
    <location>
        <begin position="580"/>
        <end position="597"/>
    </location>
</feature>
<evidence type="ECO:0000313" key="7">
    <source>
        <dbReference type="Proteomes" id="UP000007797"/>
    </source>
</evidence>
<evidence type="ECO:0000313" key="6">
    <source>
        <dbReference type="EMBL" id="EGG25031.1"/>
    </source>
</evidence>
<protein>
    <recommendedName>
        <fullName evidence="8">WD40 repeat-containing protein</fullName>
    </recommendedName>
</protein>
<feature type="region of interest" description="Disordered" evidence="5">
    <location>
        <begin position="564"/>
        <end position="597"/>
    </location>
</feature>
<dbReference type="InterPro" id="IPR036322">
    <property type="entry name" value="WD40_repeat_dom_sf"/>
</dbReference>
<dbReference type="SMART" id="SM00320">
    <property type="entry name" value="WD40"/>
    <property type="match status" value="7"/>
</dbReference>
<dbReference type="PROSITE" id="PS50082">
    <property type="entry name" value="WD_REPEATS_2"/>
    <property type="match status" value="1"/>
</dbReference>
<feature type="compositionally biased region" description="Low complexity" evidence="5">
    <location>
        <begin position="1"/>
        <end position="13"/>
    </location>
</feature>
<evidence type="ECO:0000256" key="5">
    <source>
        <dbReference type="SAM" id="MobiDB-lite"/>
    </source>
</evidence>
<name>F4PH47_CACFS</name>
<dbReference type="PANTHER" id="PTHR22842:SF1">
    <property type="match status" value="1"/>
</dbReference>
<gene>
    <name evidence="6" type="ORF">DFA_03277</name>
</gene>
<evidence type="ECO:0008006" key="8">
    <source>
        <dbReference type="Google" id="ProtNLM"/>
    </source>
</evidence>
<evidence type="ECO:0000256" key="3">
    <source>
        <dbReference type="ARBA" id="ARBA00038145"/>
    </source>
</evidence>
<dbReference type="GO" id="GO:0000398">
    <property type="term" value="P:mRNA splicing, via spliceosome"/>
    <property type="evidence" value="ECO:0007669"/>
    <property type="project" value="TreeGrafter"/>
</dbReference>
<keyword evidence="7" id="KW-1185">Reference proteome</keyword>
<evidence type="ECO:0000256" key="1">
    <source>
        <dbReference type="ARBA" id="ARBA00022574"/>
    </source>
</evidence>
<dbReference type="PROSITE" id="PS00678">
    <property type="entry name" value="WD_REPEATS_1"/>
    <property type="match status" value="1"/>
</dbReference>
<dbReference type="RefSeq" id="XP_004362882.1">
    <property type="nucleotide sequence ID" value="XM_004362825.1"/>
</dbReference>
<comment type="similarity">
    <text evidence="3">Belongs to the WD repeat MORG1 family.</text>
</comment>
<dbReference type="EMBL" id="GL883006">
    <property type="protein sequence ID" value="EGG25031.1"/>
    <property type="molecule type" value="Genomic_DNA"/>
</dbReference>
<dbReference type="InterPro" id="IPR051980">
    <property type="entry name" value="WD_repeat_MORG1"/>
</dbReference>
<evidence type="ECO:0000256" key="2">
    <source>
        <dbReference type="ARBA" id="ARBA00022737"/>
    </source>
</evidence>
<dbReference type="STRING" id="1054147.F4PH47"/>
<dbReference type="InterPro" id="IPR019775">
    <property type="entry name" value="WD40_repeat_CS"/>
</dbReference>
<feature type="region of interest" description="Disordered" evidence="5">
    <location>
        <begin position="1"/>
        <end position="20"/>
    </location>
</feature>
<proteinExistence type="inferred from homology"/>
<dbReference type="GO" id="GO:0071013">
    <property type="term" value="C:catalytic step 2 spliceosome"/>
    <property type="evidence" value="ECO:0007669"/>
    <property type="project" value="TreeGrafter"/>
</dbReference>
<sequence length="597" mass="68729">MLNNNNNNNNNNNTTDPNTLFTDIARYRMGNELRIRGRSYSKRNNNNNNSNNNNNNTTNNRINNNDDHFDRVKDQLVSTISLDYVIPRIQKDKCAYWLSWSPDSAYLALATNDSVDIFDSSSGELLYCLKHHTQVISIVEWFHTPYYNNKDLPEHESLPSYTGRLPRKSRSSSSLTSPYNSFVTCSLDNTINVYRNFKLVQTLTHHQDWLKSLVLSHDDQLMLSGCASSNICAYDIHASKILFDLEKAHPHEGSELNTINTLKFKHSDSNVFFSGARYGTVRAWDIRQPLKPIFNIQAHNKLNSFHFTRDDLYLLTGGRDDCLRLWDLRNIFSDNEYKTLLSTESSQLSKRGIVQEYKGHKCSGYNIGSAFINNDRQIVSGSEDNYVYIYDTQSAKLLKRNLSHKYAVHLVSASPIKDDLRVATAAIDCTSIHVYSPQPKEEQEPTPSISSKFLGAQKPTDKEVSHRISVIDYVKRISLEKLMLKYGDELFKYYHKQVNPQQIDPEFEEIFKEIEQDYQLFTKESLMIVAEMLNIDVGDDPENLPPTTILRLLTEEVDLNQLENGRTNYSNNNNNNNTNNDDDDDDDDSDDIREEVD</sequence>
<organism evidence="6 7">
    <name type="scientific">Cavenderia fasciculata</name>
    <name type="common">Slime mold</name>
    <name type="synonym">Dictyostelium fasciculatum</name>
    <dbReference type="NCBI Taxonomy" id="261658"/>
    <lineage>
        <taxon>Eukaryota</taxon>
        <taxon>Amoebozoa</taxon>
        <taxon>Evosea</taxon>
        <taxon>Eumycetozoa</taxon>
        <taxon>Dictyostelia</taxon>
        <taxon>Acytosteliales</taxon>
        <taxon>Cavenderiaceae</taxon>
        <taxon>Cavenderia</taxon>
    </lineage>
</organism>
<feature type="compositionally biased region" description="Low complexity" evidence="5">
    <location>
        <begin position="43"/>
        <end position="63"/>
    </location>
</feature>
<dbReference type="GeneID" id="14877487"/>
<accession>F4PH47</accession>
<dbReference type="Proteomes" id="UP000007797">
    <property type="component" value="Unassembled WGS sequence"/>
</dbReference>
<dbReference type="InterPro" id="IPR001680">
    <property type="entry name" value="WD40_rpt"/>
</dbReference>
<dbReference type="Gene3D" id="2.130.10.10">
    <property type="entry name" value="YVTN repeat-like/Quinoprotein amine dehydrogenase"/>
    <property type="match status" value="2"/>
</dbReference>
<feature type="region of interest" description="Disordered" evidence="5">
    <location>
        <begin position="37"/>
        <end position="66"/>
    </location>
</feature>
<dbReference type="OMA" id="STICGWD"/>
<dbReference type="PANTHER" id="PTHR22842">
    <property type="entry name" value="WD40 REPEAT PROTEIN"/>
    <property type="match status" value="1"/>
</dbReference>
<dbReference type="OrthoDB" id="1068471at2759"/>
<dbReference type="KEGG" id="dfa:DFA_03277"/>
<feature type="region of interest" description="Disordered" evidence="5">
    <location>
        <begin position="436"/>
        <end position="458"/>
    </location>
</feature>
<dbReference type="AlphaFoldDB" id="F4PH47"/>
<feature type="repeat" description="WD" evidence="4">
    <location>
        <begin position="302"/>
        <end position="330"/>
    </location>
</feature>